<organism evidence="2 3">
    <name type="scientific">Cuneatibacter caecimuris</name>
    <dbReference type="NCBI Taxonomy" id="1796618"/>
    <lineage>
        <taxon>Bacteria</taxon>
        <taxon>Bacillati</taxon>
        <taxon>Bacillota</taxon>
        <taxon>Clostridia</taxon>
        <taxon>Lachnospirales</taxon>
        <taxon>Lachnospiraceae</taxon>
        <taxon>Cuneatibacter</taxon>
    </lineage>
</organism>
<gene>
    <name evidence="2" type="ORF">EV209_2118</name>
</gene>
<accession>A0A4Q7P4A9</accession>
<proteinExistence type="predicted"/>
<name>A0A4Q7P4A9_9FIRM</name>
<sequence>MKKYRTISFMLIAVFMCISISQGVFAGNVDIPETVAEKIALVNHAKAVAKVRTFKQEPYDGYLLELLAKIGSGELSEEECKNELESYGCFLLESESNPEIQMYSNPSDVSMSIPTVSYLAQNDTWIVGGGGTWNSTAGIPKPNMLFVTEGKEQNVGNRDVVGLSFSNTYGSSAGCNAIGGTSYMSDKTSKYQVYNSTWTHGDGIHGIGYELQDTWVATDVTGTTYLPSYKGYHFGCSVQFNGNFKNYHGSVYSYYGHTESKCVITSIAFNTGYSPGVTVTFSDSTTGFFSKSWQKGF</sequence>
<protein>
    <recommendedName>
        <fullName evidence="4">LGFP repeat-containing protein</fullName>
    </recommendedName>
</protein>
<dbReference type="Proteomes" id="UP000292927">
    <property type="component" value="Unassembled WGS sequence"/>
</dbReference>
<comment type="caution">
    <text evidence="2">The sequence shown here is derived from an EMBL/GenBank/DDBJ whole genome shotgun (WGS) entry which is preliminary data.</text>
</comment>
<keyword evidence="1" id="KW-0732">Signal</keyword>
<dbReference type="EMBL" id="SGXF01000004">
    <property type="protein sequence ID" value="RZS94278.1"/>
    <property type="molecule type" value="Genomic_DNA"/>
</dbReference>
<evidence type="ECO:0000256" key="1">
    <source>
        <dbReference type="SAM" id="SignalP"/>
    </source>
</evidence>
<reference evidence="2 3" key="1">
    <citation type="submission" date="2019-02" db="EMBL/GenBank/DDBJ databases">
        <title>Genomic Encyclopedia of Type Strains, Phase IV (KMG-IV): sequencing the most valuable type-strain genomes for metagenomic binning, comparative biology and taxonomic classification.</title>
        <authorList>
            <person name="Goeker M."/>
        </authorList>
    </citation>
    <scope>NUCLEOTIDE SEQUENCE [LARGE SCALE GENOMIC DNA]</scope>
    <source>
        <strain evidence="2 3">DSM 29486</strain>
    </source>
</reference>
<evidence type="ECO:0000313" key="2">
    <source>
        <dbReference type="EMBL" id="RZS94278.1"/>
    </source>
</evidence>
<feature type="signal peptide" evidence="1">
    <location>
        <begin position="1"/>
        <end position="26"/>
    </location>
</feature>
<feature type="chain" id="PRO_5020673248" description="LGFP repeat-containing protein" evidence="1">
    <location>
        <begin position="27"/>
        <end position="297"/>
    </location>
</feature>
<dbReference type="RefSeq" id="WP_130435402.1">
    <property type="nucleotide sequence ID" value="NZ_SGXF01000004.1"/>
</dbReference>
<dbReference type="AlphaFoldDB" id="A0A4Q7P4A9"/>
<evidence type="ECO:0008006" key="4">
    <source>
        <dbReference type="Google" id="ProtNLM"/>
    </source>
</evidence>
<keyword evidence="3" id="KW-1185">Reference proteome</keyword>
<evidence type="ECO:0000313" key="3">
    <source>
        <dbReference type="Proteomes" id="UP000292927"/>
    </source>
</evidence>